<dbReference type="AlphaFoldDB" id="A0A918K8R5"/>
<dbReference type="Proteomes" id="UP000626148">
    <property type="component" value="Unassembled WGS sequence"/>
</dbReference>
<feature type="transmembrane region" description="Helical" evidence="1">
    <location>
        <begin position="49"/>
        <end position="69"/>
    </location>
</feature>
<name>A0A918K8R5_9GAMM</name>
<keyword evidence="1" id="KW-0472">Membrane</keyword>
<gene>
    <name evidence="2" type="ORF">GCM10007392_23410</name>
</gene>
<comment type="caution">
    <text evidence="2">The sequence shown here is derived from an EMBL/GenBank/DDBJ whole genome shotgun (WGS) entry which is preliminary data.</text>
</comment>
<protein>
    <submittedName>
        <fullName evidence="2">Uncharacterized protein</fullName>
    </submittedName>
</protein>
<reference evidence="2" key="1">
    <citation type="journal article" date="2014" name="Int. J. Syst. Evol. Microbiol.">
        <title>Complete genome sequence of Corynebacterium casei LMG S-19264T (=DSM 44701T), isolated from a smear-ripened cheese.</title>
        <authorList>
            <consortium name="US DOE Joint Genome Institute (JGI-PGF)"/>
            <person name="Walter F."/>
            <person name="Albersmeier A."/>
            <person name="Kalinowski J."/>
            <person name="Ruckert C."/>
        </authorList>
    </citation>
    <scope>NUCLEOTIDE SEQUENCE</scope>
    <source>
        <strain evidence="2">KCTC 22169</strain>
    </source>
</reference>
<organism evidence="2 3">
    <name type="scientific">Saccharospirillum salsuginis</name>
    <dbReference type="NCBI Taxonomy" id="418750"/>
    <lineage>
        <taxon>Bacteria</taxon>
        <taxon>Pseudomonadati</taxon>
        <taxon>Pseudomonadota</taxon>
        <taxon>Gammaproteobacteria</taxon>
        <taxon>Oceanospirillales</taxon>
        <taxon>Saccharospirillaceae</taxon>
        <taxon>Saccharospirillum</taxon>
    </lineage>
</organism>
<accession>A0A918K8R5</accession>
<evidence type="ECO:0000313" key="3">
    <source>
        <dbReference type="Proteomes" id="UP000626148"/>
    </source>
</evidence>
<reference evidence="2" key="2">
    <citation type="submission" date="2020-09" db="EMBL/GenBank/DDBJ databases">
        <authorList>
            <person name="Sun Q."/>
            <person name="Kim S."/>
        </authorList>
    </citation>
    <scope>NUCLEOTIDE SEQUENCE</scope>
    <source>
        <strain evidence="2">KCTC 22169</strain>
    </source>
</reference>
<dbReference type="EMBL" id="BMXR01000005">
    <property type="protein sequence ID" value="GGX55124.1"/>
    <property type="molecule type" value="Genomic_DNA"/>
</dbReference>
<keyword evidence="1" id="KW-0812">Transmembrane</keyword>
<evidence type="ECO:0000313" key="2">
    <source>
        <dbReference type="EMBL" id="GGX55124.1"/>
    </source>
</evidence>
<feature type="transmembrane region" description="Helical" evidence="1">
    <location>
        <begin position="6"/>
        <end position="28"/>
    </location>
</feature>
<evidence type="ECO:0000256" key="1">
    <source>
        <dbReference type="SAM" id="Phobius"/>
    </source>
</evidence>
<sequence>MYKTIVKLLFGVILVFFIVVPAIMTGYVKVPAGTATLREVGYAEHPIEFLLWVAFDLGFGLYCLKSAIWPSSSQE</sequence>
<keyword evidence="1" id="KW-1133">Transmembrane helix</keyword>
<keyword evidence="3" id="KW-1185">Reference proteome</keyword>
<proteinExistence type="predicted"/>